<dbReference type="AlphaFoldDB" id="A0A452GMC5"/>
<dbReference type="Pfam" id="PF02093">
    <property type="entry name" value="Gag_p30"/>
    <property type="match status" value="1"/>
</dbReference>
<dbReference type="PANTHER" id="PTHR33166">
    <property type="entry name" value="GAG_P30 DOMAIN-CONTAINING PROTEIN"/>
    <property type="match status" value="1"/>
</dbReference>
<organism evidence="2 3">
    <name type="scientific">Gopherus agassizii</name>
    <name type="common">Agassiz's desert tortoise</name>
    <dbReference type="NCBI Taxonomy" id="38772"/>
    <lineage>
        <taxon>Eukaryota</taxon>
        <taxon>Metazoa</taxon>
        <taxon>Chordata</taxon>
        <taxon>Craniata</taxon>
        <taxon>Vertebrata</taxon>
        <taxon>Euteleostomi</taxon>
        <taxon>Archelosauria</taxon>
        <taxon>Testudinata</taxon>
        <taxon>Testudines</taxon>
        <taxon>Cryptodira</taxon>
        <taxon>Durocryptodira</taxon>
        <taxon>Testudinoidea</taxon>
        <taxon>Testudinidae</taxon>
        <taxon>Gopherus</taxon>
    </lineage>
</organism>
<dbReference type="Proteomes" id="UP000291020">
    <property type="component" value="Unassembled WGS sequence"/>
</dbReference>
<evidence type="ECO:0000313" key="3">
    <source>
        <dbReference type="Proteomes" id="UP000291020"/>
    </source>
</evidence>
<dbReference type="Ensembl" id="ENSGAGT00000003393.1">
    <property type="protein sequence ID" value="ENSGAGP00000002961.1"/>
    <property type="gene ID" value="ENSGAGG00000002363.1"/>
</dbReference>
<evidence type="ECO:0000259" key="1">
    <source>
        <dbReference type="Pfam" id="PF02093"/>
    </source>
</evidence>
<dbReference type="STRING" id="38772.ENSGAGP00000002961"/>
<name>A0A452GMC5_9SAUR</name>
<dbReference type="InterPro" id="IPR003036">
    <property type="entry name" value="Gag_P30"/>
</dbReference>
<keyword evidence="3" id="KW-1185">Reference proteome</keyword>
<dbReference type="InterPro" id="IPR008919">
    <property type="entry name" value="Retrov_capsid_N"/>
</dbReference>
<dbReference type="GO" id="GO:0019068">
    <property type="term" value="P:virion assembly"/>
    <property type="evidence" value="ECO:0007669"/>
    <property type="project" value="InterPro"/>
</dbReference>
<evidence type="ECO:0000313" key="2">
    <source>
        <dbReference type="Ensembl" id="ENSGAGP00000002961.1"/>
    </source>
</evidence>
<dbReference type="InterPro" id="IPR050462">
    <property type="entry name" value="Retroviral_Gag-Pol_poly"/>
</dbReference>
<protein>
    <recommendedName>
        <fullName evidence="1">Core shell protein Gag P30 domain-containing protein</fullName>
    </recommendedName>
</protein>
<proteinExistence type="predicted"/>
<reference evidence="2" key="3">
    <citation type="submission" date="2025-09" db="UniProtKB">
        <authorList>
            <consortium name="Ensembl"/>
        </authorList>
    </citation>
    <scope>IDENTIFICATION</scope>
</reference>
<dbReference type="Gene3D" id="1.10.375.10">
    <property type="entry name" value="Human Immunodeficiency Virus Type 1 Capsid Protein"/>
    <property type="match status" value="1"/>
</dbReference>
<sequence>MAIIWEAQVKKVLYLPSADFLNPSPVVMAEPMSPLATALPPYREMVPSAPEIAPPVGVYPLLTEDRISRQAAQDCVAETVQLYNHVPFDPMVLAAFKAQAGEFSTNPSLFISVFEGCLVSHKPDWDDCQVLLRTLLSEVEWNQVLAKAREEAERRHEADPEHVPEPKHPVPFRNPQWDPNNQQHFARLAAYKDLLLHGLRHSVVRHNNWANRPYYCPHQHRWVVHVFVYRGPNQRVHGFLSPSSCAI</sequence>
<dbReference type="SUPFAM" id="SSF47943">
    <property type="entry name" value="Retrovirus capsid protein, N-terminal core domain"/>
    <property type="match status" value="1"/>
</dbReference>
<feature type="domain" description="Core shell protein Gag P30" evidence="1">
    <location>
        <begin position="95"/>
        <end position="210"/>
    </location>
</feature>
<reference evidence="2" key="2">
    <citation type="submission" date="2025-08" db="UniProtKB">
        <authorList>
            <consortium name="Ensembl"/>
        </authorList>
    </citation>
    <scope>IDENTIFICATION</scope>
</reference>
<accession>A0A452GMC5</accession>
<reference evidence="3" key="1">
    <citation type="journal article" date="2017" name="PLoS ONE">
        <title>The Agassiz's desert tortoise genome provides a resource for the conservation of a threatened species.</title>
        <authorList>
            <person name="Tollis M."/>
            <person name="DeNardo D.F."/>
            <person name="Cornelius J.A."/>
            <person name="Dolby G.A."/>
            <person name="Edwards T."/>
            <person name="Henen B.T."/>
            <person name="Karl A.E."/>
            <person name="Murphy R.W."/>
            <person name="Kusumi K."/>
        </authorList>
    </citation>
    <scope>NUCLEOTIDE SEQUENCE [LARGE SCALE GENOMIC DNA]</scope>
</reference>